<accession>A0AA35U141</accession>
<feature type="region of interest" description="Disordered" evidence="1">
    <location>
        <begin position="32"/>
        <end position="71"/>
    </location>
</feature>
<feature type="compositionally biased region" description="Low complexity" evidence="1">
    <location>
        <begin position="439"/>
        <end position="448"/>
    </location>
</feature>
<comment type="caution">
    <text evidence="3">The sequence shown here is derived from an EMBL/GenBank/DDBJ whole genome shotgun (WGS) entry which is preliminary data.</text>
</comment>
<dbReference type="SMART" id="SM01220">
    <property type="entry name" value="FSA_C"/>
    <property type="match status" value="1"/>
</dbReference>
<dbReference type="Proteomes" id="UP001174909">
    <property type="component" value="Unassembled WGS sequence"/>
</dbReference>
<keyword evidence="3" id="KW-0812">Transmembrane</keyword>
<organism evidence="3 4">
    <name type="scientific">Geodia barretti</name>
    <name type="common">Barrett's horny sponge</name>
    <dbReference type="NCBI Taxonomy" id="519541"/>
    <lineage>
        <taxon>Eukaryota</taxon>
        <taxon>Metazoa</taxon>
        <taxon>Porifera</taxon>
        <taxon>Demospongiae</taxon>
        <taxon>Heteroscleromorpha</taxon>
        <taxon>Tetractinellida</taxon>
        <taxon>Astrophorina</taxon>
        <taxon>Geodiidae</taxon>
        <taxon>Geodia</taxon>
    </lineage>
</organism>
<feature type="region of interest" description="Disordered" evidence="1">
    <location>
        <begin position="439"/>
        <end position="474"/>
    </location>
</feature>
<gene>
    <name evidence="3" type="ORF">GBAR_LOCUS31233</name>
</gene>
<feature type="region of interest" description="Disordered" evidence="1">
    <location>
        <begin position="658"/>
        <end position="679"/>
    </location>
</feature>
<dbReference type="EMBL" id="CASHTH010004435">
    <property type="protein sequence ID" value="CAI8057301.1"/>
    <property type="molecule type" value="Genomic_DNA"/>
</dbReference>
<evidence type="ECO:0000313" key="3">
    <source>
        <dbReference type="EMBL" id="CAI8057301.1"/>
    </source>
</evidence>
<protein>
    <submittedName>
        <fullName evidence="3">Transmembrane protein KIAA1109</fullName>
    </submittedName>
</protein>
<feature type="domain" description="Bridge-like lipid transfer protein family member 1 C-terminal" evidence="2">
    <location>
        <begin position="673"/>
        <end position="1251"/>
    </location>
</feature>
<proteinExistence type="predicted"/>
<name>A0AA35U141_GEOBA</name>
<evidence type="ECO:0000313" key="4">
    <source>
        <dbReference type="Proteomes" id="UP001174909"/>
    </source>
</evidence>
<keyword evidence="4" id="KW-1185">Reference proteome</keyword>
<dbReference type="AlphaFoldDB" id="A0AA35U141"/>
<feature type="region of interest" description="Disordered" evidence="1">
    <location>
        <begin position="212"/>
        <end position="249"/>
    </location>
</feature>
<evidence type="ECO:0000259" key="2">
    <source>
        <dbReference type="SMART" id="SM01220"/>
    </source>
</evidence>
<keyword evidence="3" id="KW-0472">Membrane</keyword>
<feature type="compositionally biased region" description="Basic and acidic residues" evidence="1">
    <location>
        <begin position="658"/>
        <end position="672"/>
    </location>
</feature>
<evidence type="ECO:0000256" key="1">
    <source>
        <dbReference type="SAM" id="MobiDB-lite"/>
    </source>
</evidence>
<dbReference type="GO" id="GO:0048488">
    <property type="term" value="P:synaptic vesicle endocytosis"/>
    <property type="evidence" value="ECO:0007669"/>
    <property type="project" value="TreeGrafter"/>
</dbReference>
<feature type="region of interest" description="Disordered" evidence="1">
    <location>
        <begin position="171"/>
        <end position="196"/>
    </location>
</feature>
<reference evidence="3" key="1">
    <citation type="submission" date="2023-03" db="EMBL/GenBank/DDBJ databases">
        <authorList>
            <person name="Steffen K."/>
            <person name="Cardenas P."/>
        </authorList>
    </citation>
    <scope>NUCLEOTIDE SEQUENCE</scope>
</reference>
<dbReference type="InterPro" id="IPR056742">
    <property type="entry name" value="BLTP1_C"/>
</dbReference>
<dbReference type="Pfam" id="PF25040">
    <property type="entry name" value="BLTP1_C"/>
    <property type="match status" value="3"/>
</dbReference>
<sequence length="1265" mass="139707">MSGIDVNCQFRHWPPFIYLGPHGNNHWHQFGGSATDSPRPHHCSCHSSHQDTSQTAQESHVRGRTSQTRAQRVHMEEGMTQSGQGNYQRLQLTVSGCQSREHQEGMEVLKETEQQLRKNVGKLFRRRRGFSFQRIAEFFKPTSAGRVGRGRGVGMQRHWTLKAPRRLFSAGDSRSTIPEEVPELTHSPVRQRAKTLPGGRHLRTVSDVTEQFTTARDEDSSSPGLTPSATPVPGEEVPGSPFPPTPYSSTPAHQTFSFLPQKPAESQRSGLVTSIDVEVNITVNIDSGIVKLRCKEESVPIQRTSSPSLLAHAHYLMHTYCASSSSPLQPRKQQGGSANDTIIILIPALSVQVHYKSLIGESYQFPSPSSSLAPLTPHFPEQQLPNIEISPGTPDSVAQALKRGVLAVSVVVMSTPEDMTLTPSLLEFVEQVVRPTIAATAGGKADSSSDGESEEESEGEEEEDTREKTDTPPISFPVDVTIVFHMQPSRVCFSCQPHSQVHCIVCSPNVNFVVSFSLFSAREVEGAVISPTPHSVVTFNNLFVTGCLETFTLQVLSPQVSSLKQNESESKTTDKEALSLTLGQALVHLSRKSVLVASRKGSPEASHSPSKLQVSVVASIASLVLGYDMRRLNDLTAFRRYWYRTSLVESFIGSKKQQQLERETMEEGKIDGGSESGAEEAVDSSTSAAIVVLAAVEDFRLSANVAQVMGNTDLVVTHLQCQVHADVSHNELVLLRLAGRMEKGEVDARGGVVAGTILMQDVVAQVTTESHLGLIPVHSARISLAEAETRVDYMSSCILLGRASQLVVSARDLWEGLQLSGQQEEAKEANIQVLVELSWEQVQLAIQRTTTKSLMNIVQKIQDFLLQQKRRSERTISIMLPADTRVSKALAAYREKEKQAEKKKDKNEVSSEHHWLWATRCGSLELMRTLGVSSQAGQHHVSLGGKISVSGQNFCLVCFHGTSFRDHEWAVFNIDQVAASFLTLAIPGLETEARGRTRICQQICHLRLGEKGSKLAELATVHRVTAGKGRVPAITGTNINNWLAYVCIDNHLHQGHSPNSQTQAQQAVLKFSKKLSIQQILLVPTLSVELINDHFWPVLRPGLLTQQLLQNPPLVECSLISSFSTPISVSTNVEHYLFLHDLVVNYIEYLERHKVPLRDTEASAKKEMTTEEEVDKGGESKRQFQCVCWKLEPRLTLLSSVSGEFNPHINWLLQKLGFKHAQTTIPKWVQRGVMDPLDKTVALAVEQLMQFSGKKKLKFLANSPK</sequence>
<feature type="compositionally biased region" description="Low complexity" evidence="1">
    <location>
        <begin position="45"/>
        <end position="55"/>
    </location>
</feature>
<dbReference type="InterPro" id="IPR033616">
    <property type="entry name" value="BLTP1"/>
</dbReference>
<feature type="compositionally biased region" description="Acidic residues" evidence="1">
    <location>
        <begin position="449"/>
        <end position="464"/>
    </location>
</feature>
<dbReference type="PANTHER" id="PTHR31640">
    <property type="entry name" value="TRANSMEMBRANE PROTEIN KIAA1109"/>
    <property type="match status" value="1"/>
</dbReference>
<dbReference type="PANTHER" id="PTHR31640:SF1">
    <property type="entry name" value="BRIDGE-LIKE LIPID TRANSFER PROTEIN FAMILY MEMBER 1"/>
    <property type="match status" value="1"/>
</dbReference>